<dbReference type="Proteomes" id="UP000807370">
    <property type="component" value="Unassembled WGS sequence"/>
</dbReference>
<dbReference type="PANTHER" id="PTHR33609:SF1">
    <property type="entry name" value="TRANSPOSASE"/>
    <property type="match status" value="1"/>
</dbReference>
<keyword evidence="2" id="KW-1185">Reference proteome</keyword>
<comment type="caution">
    <text evidence="1">The sequence shown here is derived from an EMBL/GenBank/DDBJ whole genome shotgun (WGS) entry which is preliminary data.</text>
</comment>
<accession>A0ABS0Q147</accession>
<name>A0ABS0Q147_9BRAD</name>
<evidence type="ECO:0000313" key="1">
    <source>
        <dbReference type="EMBL" id="MBH5403197.1"/>
    </source>
</evidence>
<dbReference type="Pfam" id="PF01527">
    <property type="entry name" value="HTH_Tnp_1"/>
    <property type="match status" value="1"/>
</dbReference>
<organism evidence="1 2">
    <name type="scientific">Bradyrhizobium agreste</name>
    <dbReference type="NCBI Taxonomy" id="2751811"/>
    <lineage>
        <taxon>Bacteria</taxon>
        <taxon>Pseudomonadati</taxon>
        <taxon>Pseudomonadota</taxon>
        <taxon>Alphaproteobacteria</taxon>
        <taxon>Hyphomicrobiales</taxon>
        <taxon>Nitrobacteraceae</taxon>
        <taxon>Bradyrhizobium</taxon>
    </lineage>
</organism>
<reference evidence="1 2" key="1">
    <citation type="submission" date="2020-07" db="EMBL/GenBank/DDBJ databases">
        <title>Bradyrhizobium diversity isolated from nodules of indigenous legumes of Western Australia.</title>
        <authorList>
            <person name="Klepa M.S."/>
        </authorList>
    </citation>
    <scope>NUCLEOTIDE SEQUENCE [LARGE SCALE GENOMIC DNA]</scope>
    <source>
        <strain evidence="1 2">CNPSo 4010</strain>
    </source>
</reference>
<dbReference type="InterPro" id="IPR002514">
    <property type="entry name" value="Transposase_8"/>
</dbReference>
<protein>
    <submittedName>
        <fullName evidence="1">Transposase</fullName>
    </submittedName>
</protein>
<proteinExistence type="predicted"/>
<evidence type="ECO:0000313" key="2">
    <source>
        <dbReference type="Proteomes" id="UP000807370"/>
    </source>
</evidence>
<gene>
    <name evidence="1" type="ORF">HZZ13_36225</name>
</gene>
<dbReference type="InterPro" id="IPR052546">
    <property type="entry name" value="Transposase_8_domain"/>
</dbReference>
<dbReference type="EMBL" id="JACCHP010000052">
    <property type="protein sequence ID" value="MBH5403197.1"/>
    <property type="molecule type" value="Genomic_DNA"/>
</dbReference>
<sequence>MKRARFADEQIIVVLKGHEAAAKTADPACKHGISEATIYNRKAKFGCMDDSEAKRLRALDRGEREAEKLLAEQMRGCGSEDDRLPLQPAAGRSSAWPFRDLANEPRRFGFRRLFVLLRR</sequence>
<dbReference type="PANTHER" id="PTHR33609">
    <property type="entry name" value="LOW CALCIUM RESPONSE LOCUS PROTEIN S"/>
    <property type="match status" value="1"/>
</dbReference>